<dbReference type="EMBL" id="KN847322">
    <property type="protein sequence ID" value="KIW51617.1"/>
    <property type="molecule type" value="Genomic_DNA"/>
</dbReference>
<proteinExistence type="predicted"/>
<gene>
    <name evidence="9" type="ORF">PV05_10321</name>
</gene>
<dbReference type="AlphaFoldDB" id="A0A0D2CNY9"/>
<dbReference type="Gene3D" id="4.10.240.10">
    <property type="entry name" value="Zn(2)-C6 fungal-type DNA-binding domain"/>
    <property type="match status" value="1"/>
</dbReference>
<evidence type="ECO:0000256" key="5">
    <source>
        <dbReference type="ARBA" id="ARBA00023163"/>
    </source>
</evidence>
<keyword evidence="5" id="KW-0804">Transcription</keyword>
<dbReference type="CDD" id="cd12148">
    <property type="entry name" value="fungal_TF_MHR"/>
    <property type="match status" value="1"/>
</dbReference>
<dbReference type="InterPro" id="IPR001138">
    <property type="entry name" value="Zn2Cys6_DnaBD"/>
</dbReference>
<dbReference type="InterPro" id="IPR007219">
    <property type="entry name" value="XnlR_reg_dom"/>
</dbReference>
<organism evidence="9 10">
    <name type="scientific">Exophiala xenobiotica</name>
    <dbReference type="NCBI Taxonomy" id="348802"/>
    <lineage>
        <taxon>Eukaryota</taxon>
        <taxon>Fungi</taxon>
        <taxon>Dikarya</taxon>
        <taxon>Ascomycota</taxon>
        <taxon>Pezizomycotina</taxon>
        <taxon>Eurotiomycetes</taxon>
        <taxon>Chaetothyriomycetidae</taxon>
        <taxon>Chaetothyriales</taxon>
        <taxon>Herpotrichiellaceae</taxon>
        <taxon>Exophiala</taxon>
    </lineage>
</organism>
<dbReference type="GeneID" id="25332229"/>
<dbReference type="SUPFAM" id="SSF57701">
    <property type="entry name" value="Zn2/Cys6 DNA-binding domain"/>
    <property type="match status" value="1"/>
</dbReference>
<feature type="region of interest" description="Disordered" evidence="7">
    <location>
        <begin position="61"/>
        <end position="82"/>
    </location>
</feature>
<feature type="domain" description="Zn(2)-C6 fungal-type" evidence="8">
    <location>
        <begin position="23"/>
        <end position="52"/>
    </location>
</feature>
<evidence type="ECO:0000313" key="9">
    <source>
        <dbReference type="EMBL" id="KIW51617.1"/>
    </source>
</evidence>
<dbReference type="PANTHER" id="PTHR31944:SF131">
    <property type="entry name" value="HEME-RESPONSIVE ZINC FINGER TRANSCRIPTION FACTOR HAP1"/>
    <property type="match status" value="1"/>
</dbReference>
<name>A0A0D2CNY9_9EURO</name>
<keyword evidence="6" id="KW-0539">Nucleus</keyword>
<evidence type="ECO:0000256" key="7">
    <source>
        <dbReference type="SAM" id="MobiDB-lite"/>
    </source>
</evidence>
<reference evidence="9 10" key="1">
    <citation type="submission" date="2015-01" db="EMBL/GenBank/DDBJ databases">
        <title>The Genome Sequence of Exophiala xenobiotica CBS118157.</title>
        <authorList>
            <consortium name="The Broad Institute Genomics Platform"/>
            <person name="Cuomo C."/>
            <person name="de Hoog S."/>
            <person name="Gorbushina A."/>
            <person name="Stielow B."/>
            <person name="Teixiera M."/>
            <person name="Abouelleil A."/>
            <person name="Chapman S.B."/>
            <person name="Priest M."/>
            <person name="Young S.K."/>
            <person name="Wortman J."/>
            <person name="Nusbaum C."/>
            <person name="Birren B."/>
        </authorList>
    </citation>
    <scope>NUCLEOTIDE SEQUENCE [LARGE SCALE GENOMIC DNA]</scope>
    <source>
        <strain evidence="9 10">CBS 118157</strain>
    </source>
</reference>
<dbReference type="CDD" id="cd00067">
    <property type="entry name" value="GAL4"/>
    <property type="match status" value="1"/>
</dbReference>
<dbReference type="Pfam" id="PF04082">
    <property type="entry name" value="Fungal_trans"/>
    <property type="match status" value="1"/>
</dbReference>
<evidence type="ECO:0000256" key="2">
    <source>
        <dbReference type="ARBA" id="ARBA00022833"/>
    </source>
</evidence>
<keyword evidence="2" id="KW-0862">Zinc</keyword>
<dbReference type="InterPro" id="IPR051430">
    <property type="entry name" value="Fungal_TF_Env_Response"/>
</dbReference>
<feature type="region of interest" description="Disordered" evidence="7">
    <location>
        <begin position="115"/>
        <end position="137"/>
    </location>
</feature>
<dbReference type="OrthoDB" id="4337792at2759"/>
<keyword evidence="3" id="KW-0805">Transcription regulation</keyword>
<sequence>MVPSSVNDGVRPNSRRRCRPSRSCRECRRRKVKCDRLEPCGHCVLSKKQCHYGHGLAQASRSVNEPASTSQVVPGRGPNVHVHVPYATPPQASVSAIGPSPASDASRLTGRVPDAQLTAQPSRGIARSSDLGATTNTNLDNIAAAPQDGRISLNKSRLFGQSHWTNSTLEVPRARRPPTYTSTVLANIQQLQKTAAVLDSEIGNATDNEALARLKWEIGSLLQKCKLCSKRIKSSRPSRRSSFPQAYPSIAKEVADQMVHLYVTRFESVFRILHIPSFWIEYEKYWSDLTEADTLLQLKIQLVTAIGTVIHQDTIGKTDIYSTARQWLYAAQDWLSGPMKKNRISIGSLQVQCLLILARQALAVGGDIVWISMGTVVRTAMQMGLHRDPKHFKKMGILEGEIRRRLWATILELNVQAALDAGVPPILSLDDFDTEAPSNVNDKDVDEQTETLQEHPTTTITDSSLQRLLFQSLRPRLEVARRMNGITSAQSEMSYNELVALTTSITSTCRICVANILRPNSSDIASFHGNLADLLLRRFLLHLHRPLAGRARINPLHYFSRKMSLDAAMALLSPVPKNAEFAHLVLVGAGIFKNRMIHASLAVASELLMEVEEQGPVEYNSPSQKPSGYRKMLMEALREALRQSAERIRLGETNVKLHMKLSIAMRQTEVAGENSSSMQQLAQSAKESLETSYATIQGRATAEGVDIESGGNGGMSEDFDLDDFDPENFSLGSNFNLDDLFFLPAEFDMDGIAVPPQV</sequence>
<dbReference type="Proteomes" id="UP000054342">
    <property type="component" value="Unassembled WGS sequence"/>
</dbReference>
<dbReference type="HOGENOM" id="CLU_007091_2_0_1"/>
<keyword evidence="1" id="KW-0479">Metal-binding</keyword>
<dbReference type="SMART" id="SM00906">
    <property type="entry name" value="Fungal_trans"/>
    <property type="match status" value="1"/>
</dbReference>
<dbReference type="GO" id="GO:0001228">
    <property type="term" value="F:DNA-binding transcription activator activity, RNA polymerase II-specific"/>
    <property type="evidence" value="ECO:0007669"/>
    <property type="project" value="TreeGrafter"/>
</dbReference>
<protein>
    <recommendedName>
        <fullName evidence="8">Zn(2)-C6 fungal-type domain-containing protein</fullName>
    </recommendedName>
</protein>
<evidence type="ECO:0000256" key="6">
    <source>
        <dbReference type="ARBA" id="ARBA00023242"/>
    </source>
</evidence>
<dbReference type="GO" id="GO:0008270">
    <property type="term" value="F:zinc ion binding"/>
    <property type="evidence" value="ECO:0007669"/>
    <property type="project" value="InterPro"/>
</dbReference>
<dbReference type="GO" id="GO:0000978">
    <property type="term" value="F:RNA polymerase II cis-regulatory region sequence-specific DNA binding"/>
    <property type="evidence" value="ECO:0007669"/>
    <property type="project" value="TreeGrafter"/>
</dbReference>
<dbReference type="PROSITE" id="PS00463">
    <property type="entry name" value="ZN2_CY6_FUNGAL_1"/>
    <property type="match status" value="1"/>
</dbReference>
<evidence type="ECO:0000313" key="10">
    <source>
        <dbReference type="Proteomes" id="UP000054342"/>
    </source>
</evidence>
<evidence type="ECO:0000256" key="3">
    <source>
        <dbReference type="ARBA" id="ARBA00023015"/>
    </source>
</evidence>
<evidence type="ECO:0000259" key="8">
    <source>
        <dbReference type="PROSITE" id="PS50048"/>
    </source>
</evidence>
<accession>A0A0D2CNY9</accession>
<keyword evidence="10" id="KW-1185">Reference proteome</keyword>
<dbReference type="GO" id="GO:0006351">
    <property type="term" value="P:DNA-templated transcription"/>
    <property type="evidence" value="ECO:0007669"/>
    <property type="project" value="InterPro"/>
</dbReference>
<feature type="compositionally biased region" description="Polar residues" evidence="7">
    <location>
        <begin position="61"/>
        <end position="72"/>
    </location>
</feature>
<dbReference type="PROSITE" id="PS50048">
    <property type="entry name" value="ZN2_CY6_FUNGAL_2"/>
    <property type="match status" value="1"/>
</dbReference>
<dbReference type="SMART" id="SM00066">
    <property type="entry name" value="GAL4"/>
    <property type="match status" value="1"/>
</dbReference>
<dbReference type="Pfam" id="PF00172">
    <property type="entry name" value="Zn_clus"/>
    <property type="match status" value="1"/>
</dbReference>
<evidence type="ECO:0000256" key="4">
    <source>
        <dbReference type="ARBA" id="ARBA00023125"/>
    </source>
</evidence>
<dbReference type="PANTHER" id="PTHR31944">
    <property type="entry name" value="HEME-RESPONSIVE ZINC FINGER TRANSCRIPTION FACTOR HAP1"/>
    <property type="match status" value="1"/>
</dbReference>
<dbReference type="InterPro" id="IPR036864">
    <property type="entry name" value="Zn2-C6_fun-type_DNA-bd_sf"/>
</dbReference>
<keyword evidence="4" id="KW-0238">DNA-binding</keyword>
<dbReference type="GO" id="GO:0005634">
    <property type="term" value="C:nucleus"/>
    <property type="evidence" value="ECO:0007669"/>
    <property type="project" value="TreeGrafter"/>
</dbReference>
<evidence type="ECO:0000256" key="1">
    <source>
        <dbReference type="ARBA" id="ARBA00022723"/>
    </source>
</evidence>
<dbReference type="RefSeq" id="XP_013312201.1">
    <property type="nucleotide sequence ID" value="XM_013456747.1"/>
</dbReference>